<evidence type="ECO:0000313" key="1">
    <source>
        <dbReference type="EMBL" id="TDC17843.1"/>
    </source>
</evidence>
<reference evidence="1 2" key="1">
    <citation type="submission" date="2019-03" db="EMBL/GenBank/DDBJ databases">
        <title>Draft genome sequences of novel Actinobacteria.</title>
        <authorList>
            <person name="Sahin N."/>
            <person name="Ay H."/>
            <person name="Saygin H."/>
        </authorList>
    </citation>
    <scope>NUCLEOTIDE SEQUENCE [LARGE SCALE GENOMIC DNA]</scope>
    <source>
        <strain evidence="1 2">JCM 30547</strain>
    </source>
</reference>
<dbReference type="RefSeq" id="WP_132414262.1">
    <property type="nucleotide sequence ID" value="NZ_SMKA01000262.1"/>
</dbReference>
<comment type="caution">
    <text evidence="1">The sequence shown here is derived from an EMBL/GenBank/DDBJ whole genome shotgun (WGS) entry which is preliminary data.</text>
</comment>
<evidence type="ECO:0008006" key="3">
    <source>
        <dbReference type="Google" id="ProtNLM"/>
    </source>
</evidence>
<sequence>MTDESTEPVPVLHAYVREHLFMSPREHADLVVKMAKFAQQEGYRLGKVFTEKLETAPTAFRALIDAVLDDKATGVMVPTLHHFGVLGYPTTIRDHVQRSTGARVLVLAPAIPQAPNEERLTALQRLDVVGEGPVL</sequence>
<dbReference type="EMBL" id="SMKA01000262">
    <property type="protein sequence ID" value="TDC17843.1"/>
    <property type="molecule type" value="Genomic_DNA"/>
</dbReference>
<proteinExistence type="predicted"/>
<dbReference type="OrthoDB" id="3829310at2"/>
<keyword evidence="2" id="KW-1185">Reference proteome</keyword>
<organism evidence="1 2">
    <name type="scientific">Kribbella albertanoniae</name>
    <dbReference type="NCBI Taxonomy" id="1266829"/>
    <lineage>
        <taxon>Bacteria</taxon>
        <taxon>Bacillati</taxon>
        <taxon>Actinomycetota</taxon>
        <taxon>Actinomycetes</taxon>
        <taxon>Propionibacteriales</taxon>
        <taxon>Kribbellaceae</taxon>
        <taxon>Kribbella</taxon>
    </lineage>
</organism>
<protein>
    <recommendedName>
        <fullName evidence="3">Recombinase family protein</fullName>
    </recommendedName>
</protein>
<evidence type="ECO:0000313" key="2">
    <source>
        <dbReference type="Proteomes" id="UP000295075"/>
    </source>
</evidence>
<name>A0A4R4PA24_9ACTN</name>
<accession>A0A4R4PA24</accession>
<dbReference type="Proteomes" id="UP000295075">
    <property type="component" value="Unassembled WGS sequence"/>
</dbReference>
<gene>
    <name evidence="1" type="ORF">E1261_36280</name>
</gene>
<dbReference type="AlphaFoldDB" id="A0A4R4PA24"/>